<keyword evidence="4" id="KW-1185">Reference proteome</keyword>
<keyword evidence="2" id="KW-0472">Membrane</keyword>
<keyword evidence="2" id="KW-1133">Transmembrane helix</keyword>
<dbReference type="EMBL" id="CP031038">
    <property type="protein sequence ID" value="QDZ21397.1"/>
    <property type="molecule type" value="Genomic_DNA"/>
</dbReference>
<organism evidence="3 4">
    <name type="scientific">Chloropicon primus</name>
    <dbReference type="NCBI Taxonomy" id="1764295"/>
    <lineage>
        <taxon>Eukaryota</taxon>
        <taxon>Viridiplantae</taxon>
        <taxon>Chlorophyta</taxon>
        <taxon>Chloropicophyceae</taxon>
        <taxon>Chloropicales</taxon>
        <taxon>Chloropicaceae</taxon>
        <taxon>Chloropicon</taxon>
    </lineage>
</organism>
<dbReference type="Proteomes" id="UP000316726">
    <property type="component" value="Chromosome 5"/>
</dbReference>
<feature type="compositionally biased region" description="Gly residues" evidence="1">
    <location>
        <begin position="125"/>
        <end position="144"/>
    </location>
</feature>
<feature type="region of interest" description="Disordered" evidence="1">
    <location>
        <begin position="120"/>
        <end position="144"/>
    </location>
</feature>
<keyword evidence="2" id="KW-0812">Transmembrane</keyword>
<evidence type="ECO:0000313" key="3">
    <source>
        <dbReference type="EMBL" id="QDZ21397.1"/>
    </source>
</evidence>
<evidence type="ECO:0000313" key="4">
    <source>
        <dbReference type="Proteomes" id="UP000316726"/>
    </source>
</evidence>
<reference evidence="3 4" key="1">
    <citation type="submission" date="2018-07" db="EMBL/GenBank/DDBJ databases">
        <title>The complete nuclear genome of the prasinophyte Chloropicon primus (CCMP1205).</title>
        <authorList>
            <person name="Pombert J.-F."/>
            <person name="Otis C."/>
            <person name="Turmel M."/>
            <person name="Lemieux C."/>
        </authorList>
    </citation>
    <scope>NUCLEOTIDE SEQUENCE [LARGE SCALE GENOMIC DNA]</scope>
    <source>
        <strain evidence="3 4">CCMP1205</strain>
    </source>
</reference>
<proteinExistence type="predicted"/>
<accession>A0A5B8MLS3</accession>
<evidence type="ECO:0000256" key="2">
    <source>
        <dbReference type="SAM" id="Phobius"/>
    </source>
</evidence>
<name>A0A5B8MLS3_9CHLO</name>
<gene>
    <name evidence="3" type="ORF">A3770_05p39150</name>
</gene>
<sequence length="329" mass="35345">MEASLGRSTVGVGRRSVCREGRSGTASCSVSCRGLGLGLRKRQAPRPRQSSPSKHKVHLLFNRFVDSVPGGVESPGVLPLTGLFAADEPRAVPRTDQKKELAKKALEQAFQGKESIFAKLDDGSGDGGGNGSGDQGGGGGGGGGGNDGGWGEVFNMAVKIAIYLFLGVVFLVVWPKFFTGVSNVYSRATNQEVQADSKPVKEDFDDEDFEALENEGDAAAAGSQTVTGMASTPAAGTQAEAATKPAKRVFPEREAFDTWQFGGKKGDLQDELQEREIQMVAVEEQMLDREGKFRDEFQAKPRSKHVVLKDTIPKEKPGPYQEYVSKKWK</sequence>
<feature type="transmembrane region" description="Helical" evidence="2">
    <location>
        <begin position="160"/>
        <end position="178"/>
    </location>
</feature>
<evidence type="ECO:0000256" key="1">
    <source>
        <dbReference type="SAM" id="MobiDB-lite"/>
    </source>
</evidence>
<protein>
    <submittedName>
        <fullName evidence="3">Uncharacterized protein</fullName>
    </submittedName>
</protein>
<feature type="region of interest" description="Disordered" evidence="1">
    <location>
        <begin position="218"/>
        <end position="245"/>
    </location>
</feature>
<dbReference type="AlphaFoldDB" id="A0A5B8MLS3"/>